<dbReference type="Proteomes" id="UP000596661">
    <property type="component" value="Chromosome 2"/>
</dbReference>
<dbReference type="Gramene" id="evm.model.02.562">
    <property type="protein sequence ID" value="cds.evm.model.02.562"/>
    <property type="gene ID" value="evm.TU.02.562"/>
</dbReference>
<organism evidence="1 2">
    <name type="scientific">Cannabis sativa</name>
    <name type="common">Hemp</name>
    <name type="synonym">Marijuana</name>
    <dbReference type="NCBI Taxonomy" id="3483"/>
    <lineage>
        <taxon>Eukaryota</taxon>
        <taxon>Viridiplantae</taxon>
        <taxon>Streptophyta</taxon>
        <taxon>Embryophyta</taxon>
        <taxon>Tracheophyta</taxon>
        <taxon>Spermatophyta</taxon>
        <taxon>Magnoliopsida</taxon>
        <taxon>eudicotyledons</taxon>
        <taxon>Gunneridae</taxon>
        <taxon>Pentapetalae</taxon>
        <taxon>rosids</taxon>
        <taxon>fabids</taxon>
        <taxon>Rosales</taxon>
        <taxon>Cannabaceae</taxon>
        <taxon>Cannabis</taxon>
    </lineage>
</organism>
<evidence type="ECO:0000313" key="1">
    <source>
        <dbReference type="EnsemblPlants" id="cds.evm.model.02.562"/>
    </source>
</evidence>
<proteinExistence type="predicted"/>
<reference evidence="1" key="1">
    <citation type="submission" date="2018-11" db="EMBL/GenBank/DDBJ databases">
        <authorList>
            <person name="Grassa J C."/>
        </authorList>
    </citation>
    <scope>NUCLEOTIDE SEQUENCE [LARGE SCALE GENOMIC DNA]</scope>
</reference>
<sequence length="244" mass="26981">MAYTLEAKARYDPSTWDPSVSIERPNSSLESSDVQSYLSLYALGEGVKVVPAKKGQNVGSALDDSCAWTKYIEVGATLPLHDYFRDVENYFDISPVQIAPHGSGQPYVSGICNTNGGDKHRSSYFFTTPMDTTHRAFNHMGTYSRPVPTKEMIQHAIASTVMPAAEKHASTIATAETLKLVGLYPPEHNSTAISTIDGPDAPVVPFDRGNHSHGNFTIAYSRLFYPHVFATHYFEEGYWSDCWC</sequence>
<accession>A0A803P1L4</accession>
<dbReference type="AlphaFoldDB" id="A0A803P1L4"/>
<dbReference type="EnsemblPlants" id="evm.model.02.562">
    <property type="protein sequence ID" value="cds.evm.model.02.562"/>
    <property type="gene ID" value="evm.TU.02.562"/>
</dbReference>
<name>A0A803P1L4_CANSA</name>
<reference evidence="1" key="2">
    <citation type="submission" date="2021-03" db="UniProtKB">
        <authorList>
            <consortium name="EnsemblPlants"/>
        </authorList>
    </citation>
    <scope>IDENTIFICATION</scope>
</reference>
<dbReference type="EMBL" id="UZAU01000117">
    <property type="status" value="NOT_ANNOTATED_CDS"/>
    <property type="molecule type" value="Genomic_DNA"/>
</dbReference>
<keyword evidence="2" id="KW-1185">Reference proteome</keyword>
<protein>
    <submittedName>
        <fullName evidence="1">Uncharacterized protein</fullName>
    </submittedName>
</protein>
<evidence type="ECO:0000313" key="2">
    <source>
        <dbReference type="Proteomes" id="UP000596661"/>
    </source>
</evidence>